<proteinExistence type="predicted"/>
<dbReference type="Proteomes" id="UP000297280">
    <property type="component" value="Unassembled WGS sequence"/>
</dbReference>
<protein>
    <submittedName>
        <fullName evidence="1">Uncharacterized protein</fullName>
    </submittedName>
</protein>
<comment type="caution">
    <text evidence="1">The sequence shown here is derived from an EMBL/GenBank/DDBJ whole genome shotgun (WGS) entry which is preliminary data.</text>
</comment>
<name>A0A4Z1L0Y9_9HELO</name>
<evidence type="ECO:0000313" key="2">
    <source>
        <dbReference type="Proteomes" id="UP000297280"/>
    </source>
</evidence>
<sequence>MRSIASFEKTKGFFHIHSTYPDMVIERPVEDSNNEIANDEVPNNDELIEVSSSALQKKVIVGFYCHEVNSSAALFEVSDT</sequence>
<evidence type="ECO:0000313" key="1">
    <source>
        <dbReference type="EMBL" id="TGO90387.1"/>
    </source>
</evidence>
<organism evidence="1 2">
    <name type="scientific">Botrytis porri</name>
    <dbReference type="NCBI Taxonomy" id="87229"/>
    <lineage>
        <taxon>Eukaryota</taxon>
        <taxon>Fungi</taxon>
        <taxon>Dikarya</taxon>
        <taxon>Ascomycota</taxon>
        <taxon>Pezizomycotina</taxon>
        <taxon>Leotiomycetes</taxon>
        <taxon>Helotiales</taxon>
        <taxon>Sclerotiniaceae</taxon>
        <taxon>Botrytis</taxon>
    </lineage>
</organism>
<dbReference type="EMBL" id="PQXO01000067">
    <property type="protein sequence ID" value="TGO90387.1"/>
    <property type="molecule type" value="Genomic_DNA"/>
</dbReference>
<reference evidence="1 2" key="1">
    <citation type="submission" date="2017-12" db="EMBL/GenBank/DDBJ databases">
        <title>Comparative genomics of Botrytis spp.</title>
        <authorList>
            <person name="Valero-Jimenez C.A."/>
            <person name="Tapia P."/>
            <person name="Veloso J."/>
            <person name="Silva-Moreno E."/>
            <person name="Staats M."/>
            <person name="Valdes J.H."/>
            <person name="Van Kan J.A.L."/>
        </authorList>
    </citation>
    <scope>NUCLEOTIDE SEQUENCE [LARGE SCALE GENOMIC DNA]</scope>
    <source>
        <strain evidence="1 2">MUCL3349</strain>
    </source>
</reference>
<gene>
    <name evidence="1" type="ORF">BPOR_0067g00290</name>
</gene>
<keyword evidence="2" id="KW-1185">Reference proteome</keyword>
<accession>A0A4Z1L0Y9</accession>
<dbReference type="AlphaFoldDB" id="A0A4Z1L0Y9"/>